<dbReference type="InterPro" id="IPR036457">
    <property type="entry name" value="PPM-type-like_dom_sf"/>
</dbReference>
<dbReference type="Gene3D" id="3.60.40.10">
    <property type="entry name" value="PPM-type phosphatase domain"/>
    <property type="match status" value="1"/>
</dbReference>
<organism evidence="3 4">
    <name type="scientific">Rubroshorea leprosula</name>
    <dbReference type="NCBI Taxonomy" id="152421"/>
    <lineage>
        <taxon>Eukaryota</taxon>
        <taxon>Viridiplantae</taxon>
        <taxon>Streptophyta</taxon>
        <taxon>Embryophyta</taxon>
        <taxon>Tracheophyta</taxon>
        <taxon>Spermatophyta</taxon>
        <taxon>Magnoliopsida</taxon>
        <taxon>eudicotyledons</taxon>
        <taxon>Gunneridae</taxon>
        <taxon>Pentapetalae</taxon>
        <taxon>rosids</taxon>
        <taxon>malvids</taxon>
        <taxon>Malvales</taxon>
        <taxon>Dipterocarpaceae</taxon>
        <taxon>Rubroshorea</taxon>
    </lineage>
</organism>
<dbReference type="EMBL" id="BPVZ01000160">
    <property type="protein sequence ID" value="GKV42616.1"/>
    <property type="molecule type" value="Genomic_DNA"/>
</dbReference>
<keyword evidence="4" id="KW-1185">Reference proteome</keyword>
<name>A0AAV5LYV9_9ROSI</name>
<feature type="compositionally biased region" description="Basic and acidic residues" evidence="1">
    <location>
        <begin position="238"/>
        <end position="251"/>
    </location>
</feature>
<feature type="domain" description="PPM-type phosphatase" evidence="2">
    <location>
        <begin position="261"/>
        <end position="293"/>
    </location>
</feature>
<protein>
    <recommendedName>
        <fullName evidence="2">PPM-type phosphatase domain-containing protein</fullName>
    </recommendedName>
</protein>
<accession>A0AAV5LYV9</accession>
<dbReference type="InterPro" id="IPR001932">
    <property type="entry name" value="PPM-type_phosphatase-like_dom"/>
</dbReference>
<feature type="region of interest" description="Disordered" evidence="1">
    <location>
        <begin position="207"/>
        <end position="278"/>
    </location>
</feature>
<evidence type="ECO:0000313" key="3">
    <source>
        <dbReference type="EMBL" id="GKV42616.1"/>
    </source>
</evidence>
<sequence length="319" mass="36347">MGHPPVEEEKNILFQGIGVPCDDEEDLRNSWFIILPISNKYLGIFEASTDIPRFVESGCTESDLLGMTYTFVGSSLYIIGSRVPNDLELSDSIRWLDTRSSSKQWRFHDEDTNLKTREGYIWDTRVNECFKTRIPPPQVAVGERQWRRIRACAPLEGKGLLIAMDGEENNFFLYNSEINDCGPEQFRVEVQGQSPLYQLLDTFQKQREDNASAEEMERSLISGEPSRDQAEDIGFPKGGERKRERTQHEDLLPPQKYRQSKVTRSISDDDLKPAVTPEPEIMETVLSAEDEFLGTSEEELLIPSSFGGFLTQTVSYASK</sequence>
<evidence type="ECO:0000313" key="4">
    <source>
        <dbReference type="Proteomes" id="UP001054252"/>
    </source>
</evidence>
<dbReference type="Proteomes" id="UP001054252">
    <property type="component" value="Unassembled WGS sequence"/>
</dbReference>
<feature type="compositionally biased region" description="Basic and acidic residues" evidence="1">
    <location>
        <begin position="207"/>
        <end position="218"/>
    </location>
</feature>
<dbReference type="AlphaFoldDB" id="A0AAV5LYV9"/>
<evidence type="ECO:0000256" key="1">
    <source>
        <dbReference type="SAM" id="MobiDB-lite"/>
    </source>
</evidence>
<evidence type="ECO:0000259" key="2">
    <source>
        <dbReference type="Pfam" id="PF00481"/>
    </source>
</evidence>
<reference evidence="3 4" key="1">
    <citation type="journal article" date="2021" name="Commun. Biol.">
        <title>The genome of Shorea leprosula (Dipterocarpaceae) highlights the ecological relevance of drought in aseasonal tropical rainforests.</title>
        <authorList>
            <person name="Ng K.K.S."/>
            <person name="Kobayashi M.J."/>
            <person name="Fawcett J.A."/>
            <person name="Hatakeyama M."/>
            <person name="Paape T."/>
            <person name="Ng C.H."/>
            <person name="Ang C.C."/>
            <person name="Tnah L.H."/>
            <person name="Lee C.T."/>
            <person name="Nishiyama T."/>
            <person name="Sese J."/>
            <person name="O'Brien M.J."/>
            <person name="Copetti D."/>
            <person name="Mohd Noor M.I."/>
            <person name="Ong R.C."/>
            <person name="Putra M."/>
            <person name="Sireger I.Z."/>
            <person name="Indrioko S."/>
            <person name="Kosugi Y."/>
            <person name="Izuno A."/>
            <person name="Isagi Y."/>
            <person name="Lee S.L."/>
            <person name="Shimizu K.K."/>
        </authorList>
    </citation>
    <scope>NUCLEOTIDE SEQUENCE [LARGE SCALE GENOMIC DNA]</scope>
    <source>
        <strain evidence="3">214</strain>
    </source>
</reference>
<comment type="caution">
    <text evidence="3">The sequence shown here is derived from an EMBL/GenBank/DDBJ whole genome shotgun (WGS) entry which is preliminary data.</text>
</comment>
<dbReference type="Pfam" id="PF00481">
    <property type="entry name" value="PP2C"/>
    <property type="match status" value="1"/>
</dbReference>
<gene>
    <name evidence="3" type="ORF">SLEP1_g49999</name>
</gene>
<proteinExistence type="predicted"/>